<feature type="domain" description="HTH LytTR-type" evidence="1">
    <location>
        <begin position="110"/>
        <end position="214"/>
    </location>
</feature>
<dbReference type="OrthoDB" id="9802383at2"/>
<dbReference type="PANTHER" id="PTHR37299:SF4">
    <property type="entry name" value="TRANSCRIPTIONAL REGULATOR"/>
    <property type="match status" value="1"/>
</dbReference>
<dbReference type="PANTHER" id="PTHR37299">
    <property type="entry name" value="TRANSCRIPTIONAL REGULATOR-RELATED"/>
    <property type="match status" value="1"/>
</dbReference>
<proteinExistence type="predicted"/>
<dbReference type="InterPro" id="IPR046947">
    <property type="entry name" value="LytR-like"/>
</dbReference>
<organism evidence="2 3">
    <name type="scientific">Oceanobacillus profundus</name>
    <dbReference type="NCBI Taxonomy" id="372463"/>
    <lineage>
        <taxon>Bacteria</taxon>
        <taxon>Bacillati</taxon>
        <taxon>Bacillota</taxon>
        <taxon>Bacilli</taxon>
        <taxon>Bacillales</taxon>
        <taxon>Bacillaceae</taxon>
        <taxon>Oceanobacillus</taxon>
    </lineage>
</organism>
<reference evidence="2 3" key="1">
    <citation type="journal article" date="2007" name="Int. J. Syst. Evol. Microbiol.">
        <title>Oceanobacillus profundus sp. nov., isolated from a deep-sea sediment core.</title>
        <authorList>
            <person name="Kim Y.G."/>
            <person name="Choi D.H."/>
            <person name="Hyun S."/>
            <person name="Cho B.C."/>
        </authorList>
    </citation>
    <scope>NUCLEOTIDE SEQUENCE [LARGE SCALE GENOMIC DNA]</scope>
    <source>
        <strain evidence="2 3">DSM 18246</strain>
    </source>
</reference>
<dbReference type="GO" id="GO:0003677">
    <property type="term" value="F:DNA binding"/>
    <property type="evidence" value="ECO:0007669"/>
    <property type="project" value="InterPro"/>
</dbReference>
<protein>
    <submittedName>
        <fullName evidence="2">LytTR family transcriptional regulator</fullName>
    </submittedName>
</protein>
<dbReference type="Gene3D" id="2.40.50.40">
    <property type="match status" value="1"/>
</dbReference>
<comment type="caution">
    <text evidence="2">The sequence shown here is derived from an EMBL/GenBank/DDBJ whole genome shotgun (WGS) entry which is preliminary data.</text>
</comment>
<evidence type="ECO:0000313" key="3">
    <source>
        <dbReference type="Proteomes" id="UP000285456"/>
    </source>
</evidence>
<dbReference type="PROSITE" id="PS50930">
    <property type="entry name" value="HTH_LYTTR"/>
    <property type="match status" value="1"/>
</dbReference>
<keyword evidence="3" id="KW-1185">Reference proteome</keyword>
<dbReference type="RefSeq" id="WP_118888437.1">
    <property type="nucleotide sequence ID" value="NZ_PHUT01000001.1"/>
</dbReference>
<sequence>MQKLNIHSLLDVVGELFSDEISIAVTTTTEYIYYLPSKRIDLKIQPGDPIKEGTLAHKAIISEQKVSKFINRNVYGVPYHGMAVPFHFEERLEGCVLAIYPAWTEGKSVVTVKNDDGWKPISFSDVIYLEAKDRKTHVFSDHYSGIHSNTLQQFEYMLPVESFIRCHRSYIVNVHHIKEIFPDTHSTFLLAMTNDVTIPVSQSYASYFRKLLGF</sequence>
<dbReference type="SMART" id="SM00850">
    <property type="entry name" value="LytTR"/>
    <property type="match status" value="1"/>
</dbReference>
<dbReference type="Proteomes" id="UP000285456">
    <property type="component" value="Unassembled WGS sequence"/>
</dbReference>
<dbReference type="AlphaFoldDB" id="A0A417YN94"/>
<dbReference type="EMBL" id="QWEH01000001">
    <property type="protein sequence ID" value="RHW35292.1"/>
    <property type="molecule type" value="Genomic_DNA"/>
</dbReference>
<evidence type="ECO:0000259" key="1">
    <source>
        <dbReference type="PROSITE" id="PS50930"/>
    </source>
</evidence>
<evidence type="ECO:0000313" key="2">
    <source>
        <dbReference type="EMBL" id="RHW35292.1"/>
    </source>
</evidence>
<dbReference type="Gene3D" id="2.20.25.10">
    <property type="match status" value="1"/>
</dbReference>
<name>A0A417YN94_9BACI</name>
<dbReference type="Pfam" id="PF04397">
    <property type="entry name" value="LytTR"/>
    <property type="match status" value="1"/>
</dbReference>
<gene>
    <name evidence="2" type="ORF">D1B32_01350</name>
</gene>
<dbReference type="InterPro" id="IPR007492">
    <property type="entry name" value="LytTR_DNA-bd_dom"/>
</dbReference>
<dbReference type="GO" id="GO:0000156">
    <property type="term" value="F:phosphorelay response regulator activity"/>
    <property type="evidence" value="ECO:0007669"/>
    <property type="project" value="InterPro"/>
</dbReference>
<accession>A0A417YN94</accession>